<sequence>MNHFNSNQMRNYHMQNGMNGQMPPMMNGNGQMQMPGMNGQTPPEMMNGNGQMGQPTQEEMYNFCSQFMQYLVQFGTNDGSMYDGIIEDVNQEGVTMLMPDGDDDTRGSNMNNDQRQYGYGYGYGYPRRFRRFRRQFFPFFLLSSLFFPYFY</sequence>
<dbReference type="RefSeq" id="WP_368504346.1">
    <property type="nucleotide sequence ID" value="NZ_CP162551.1"/>
</dbReference>
<keyword evidence="1" id="KW-0472">Membrane</keyword>
<protein>
    <submittedName>
        <fullName evidence="2">Uncharacterized protein</fullName>
    </submittedName>
</protein>
<evidence type="ECO:0000256" key="1">
    <source>
        <dbReference type="SAM" id="Phobius"/>
    </source>
</evidence>
<keyword evidence="1" id="KW-0812">Transmembrane</keyword>
<dbReference type="AlphaFoldDB" id="A0AB39BUK7"/>
<reference evidence="2" key="1">
    <citation type="submission" date="2024-07" db="EMBL/GenBank/DDBJ databases">
        <title>Identification and characteristics of an arsenic-resistant bacterial isolate, which belongs to a novel species.</title>
        <authorList>
            <person name="Juszczyk A."/>
            <person name="Kowalczyk A."/>
            <person name="Was K."/>
            <person name="Kosowicz W."/>
            <person name="Budzyn A."/>
            <person name="Latowski D."/>
        </authorList>
    </citation>
    <scope>NUCLEOTIDE SEQUENCE</scope>
    <source>
        <strain evidence="2">As8PL</strain>
    </source>
</reference>
<proteinExistence type="predicted"/>
<accession>A0AB39BUK7</accession>
<name>A0AB39BUK7_9BACI</name>
<organism evidence="2">
    <name type="scientific">Alkalihalophilus sp. As8PL</name>
    <dbReference type="NCBI Taxonomy" id="3237103"/>
    <lineage>
        <taxon>Bacteria</taxon>
        <taxon>Bacillati</taxon>
        <taxon>Bacillota</taxon>
        <taxon>Bacilli</taxon>
        <taxon>Bacillales</taxon>
        <taxon>Bacillaceae</taxon>
        <taxon>Alkalihalophilus</taxon>
    </lineage>
</organism>
<gene>
    <name evidence="2" type="ORF">AB3N04_01275</name>
</gene>
<feature type="transmembrane region" description="Helical" evidence="1">
    <location>
        <begin position="132"/>
        <end position="150"/>
    </location>
</feature>
<evidence type="ECO:0000313" key="2">
    <source>
        <dbReference type="EMBL" id="XDI36966.1"/>
    </source>
</evidence>
<dbReference type="EMBL" id="CP162551">
    <property type="protein sequence ID" value="XDI36966.1"/>
    <property type="molecule type" value="Genomic_DNA"/>
</dbReference>
<keyword evidence="1" id="KW-1133">Transmembrane helix</keyword>